<evidence type="ECO:0000256" key="4">
    <source>
        <dbReference type="ARBA" id="ARBA00022786"/>
    </source>
</evidence>
<reference evidence="8" key="1">
    <citation type="submission" date="2014-11" db="EMBL/GenBank/DDBJ databases">
        <authorList>
            <person name="Otto D Thomas"/>
            <person name="Naeem Raeece"/>
        </authorList>
    </citation>
    <scope>NUCLEOTIDE SEQUENCE</scope>
</reference>
<keyword evidence="6" id="KW-1133">Transmembrane helix</keyword>
<evidence type="ECO:0000256" key="3">
    <source>
        <dbReference type="ARBA" id="ARBA00022679"/>
    </source>
</evidence>
<dbReference type="GO" id="GO:0061630">
    <property type="term" value="F:ubiquitin protein ligase activity"/>
    <property type="evidence" value="ECO:0007669"/>
    <property type="project" value="UniProtKB-EC"/>
</dbReference>
<sequence length="784" mass="87235">MMLSLQSLFSSCSSLFGFACWLSALVALIVCSPLRGWVHAAAFLCAGFYLVTIWPTAYFSLGFAVLVDTAVQFVGTQLQAAALSPSITQFAAQISDTVGKNVLGSWFVRKCAQCNLRPLAFWSRLLEDRVHVALLLFWFPKCLSWGTMIRLTSLCTLVTATHALLLSKAMQRVPQPSDPIALWAGIIDSLSDSWVTRDRTKTFAVVVGLLWMTPAWLCALAHLNAALFIAGLVFLDPGTLLVDWNPLWEQLVDLLPREVDLEITLTPLLWRWTQPFRSLRAQVEGLDSERSARHAILGFSGAHLLILTSLLSQSLALVLFATACAATCMNAREEISLRTYRLLGLLACISVEGLCTGYVLGFYLTSPLQWVRLVLFTFLFCASNWLVLSLTVCQGCFYTNSVNLSVRQFLFRLWTLKRQRVADGMDVIKLHNDQSTILRQTLEQVEADGRQIQVQFEGSQGMDVGGLRRQLATQLGRAVVNPPESELLAPLREWEVGAGVYDVNYEAIFLSTPEGVNEVMRKLGVILGKCLMEQMHLITLSRALCKYLLSDGDPHSQITFDDMTELCPAKQQMKSGQPEVRQSLAYGELQLPAVALPDMQYTVETGCRDEDFHPPAVPTEAQNNELASAFVCNNFAQDLRDHIRVGFRQVVDCDIGRLFSAAELQEMLKGSSEILLSDWEQHTAYRPGLTRRHPVVELFWTAMKGLTQEQLRNFCEFVTGQSTPPMGGFASLNPPFTVSLNQTNTTLISHSCFNAVELPCNEGMTVEAMTLQITTGQNERFNIA</sequence>
<keyword evidence="6" id="KW-0472">Membrane</keyword>
<dbReference type="PANTHER" id="PTHR45700:SF2">
    <property type="entry name" value="UBIQUITIN-PROTEIN LIGASE E3C"/>
    <property type="match status" value="1"/>
</dbReference>
<feature type="transmembrane region" description="Helical" evidence="6">
    <location>
        <begin position="37"/>
        <end position="67"/>
    </location>
</feature>
<dbReference type="Gene3D" id="3.90.1750.10">
    <property type="entry name" value="Hect, E3 ligase catalytic domains"/>
    <property type="match status" value="1"/>
</dbReference>
<dbReference type="GO" id="GO:0000209">
    <property type="term" value="P:protein polyubiquitination"/>
    <property type="evidence" value="ECO:0007669"/>
    <property type="project" value="InterPro"/>
</dbReference>
<dbReference type="AlphaFoldDB" id="A0A0G4I6V1"/>
<dbReference type="GO" id="GO:0006511">
    <property type="term" value="P:ubiquitin-dependent protein catabolic process"/>
    <property type="evidence" value="ECO:0007669"/>
    <property type="project" value="TreeGrafter"/>
</dbReference>
<dbReference type="PANTHER" id="PTHR45700">
    <property type="entry name" value="UBIQUITIN-PROTEIN LIGASE E3C"/>
    <property type="match status" value="1"/>
</dbReference>
<dbReference type="Gene3D" id="3.30.2410.10">
    <property type="entry name" value="Hect, E3 ligase catalytic domain"/>
    <property type="match status" value="1"/>
</dbReference>
<organism evidence="8">
    <name type="scientific">Chromera velia CCMP2878</name>
    <dbReference type="NCBI Taxonomy" id="1169474"/>
    <lineage>
        <taxon>Eukaryota</taxon>
        <taxon>Sar</taxon>
        <taxon>Alveolata</taxon>
        <taxon>Colpodellida</taxon>
        <taxon>Chromeraceae</taxon>
        <taxon>Chromera</taxon>
    </lineage>
</organism>
<proteinExistence type="predicted"/>
<evidence type="ECO:0000259" key="7">
    <source>
        <dbReference type="PROSITE" id="PS50237"/>
    </source>
</evidence>
<feature type="transmembrane region" description="Helical" evidence="6">
    <location>
        <begin position="304"/>
        <end position="328"/>
    </location>
</feature>
<feature type="active site" description="Glycyl thioester intermediate" evidence="5">
    <location>
        <position position="752"/>
    </location>
</feature>
<dbReference type="Pfam" id="PF00632">
    <property type="entry name" value="HECT"/>
    <property type="match status" value="1"/>
</dbReference>
<evidence type="ECO:0000256" key="1">
    <source>
        <dbReference type="ARBA" id="ARBA00000885"/>
    </source>
</evidence>
<dbReference type="EC" id="2.3.2.26" evidence="2"/>
<accession>A0A0G4I6V1</accession>
<dbReference type="EMBL" id="CDMZ01005367">
    <property type="protein sequence ID" value="CEM52778.1"/>
    <property type="molecule type" value="Genomic_DNA"/>
</dbReference>
<evidence type="ECO:0000256" key="5">
    <source>
        <dbReference type="PROSITE-ProRule" id="PRU00104"/>
    </source>
</evidence>
<dbReference type="InterPro" id="IPR000569">
    <property type="entry name" value="HECT_dom"/>
</dbReference>
<dbReference type="InterPro" id="IPR035983">
    <property type="entry name" value="Hect_E3_ubiquitin_ligase"/>
</dbReference>
<gene>
    <name evidence="8" type="ORF">Cvel_11505</name>
</gene>
<dbReference type="PROSITE" id="PS50237">
    <property type="entry name" value="HECT"/>
    <property type="match status" value="1"/>
</dbReference>
<keyword evidence="4 5" id="KW-0833">Ubl conjugation pathway</keyword>
<dbReference type="VEuPathDB" id="CryptoDB:Cvel_11505"/>
<name>A0A0G4I6V1_9ALVE</name>
<feature type="transmembrane region" description="Helical" evidence="6">
    <location>
        <begin position="370"/>
        <end position="398"/>
    </location>
</feature>
<keyword evidence="3" id="KW-0808">Transferase</keyword>
<evidence type="ECO:0000256" key="2">
    <source>
        <dbReference type="ARBA" id="ARBA00012485"/>
    </source>
</evidence>
<dbReference type="SUPFAM" id="SSF56204">
    <property type="entry name" value="Hect, E3 ligase catalytic domain"/>
    <property type="match status" value="1"/>
</dbReference>
<feature type="transmembrane region" description="Helical" evidence="6">
    <location>
        <begin position="340"/>
        <end position="364"/>
    </location>
</feature>
<dbReference type="SMART" id="SM00119">
    <property type="entry name" value="HECTc"/>
    <property type="match status" value="1"/>
</dbReference>
<feature type="domain" description="HECT" evidence="7">
    <location>
        <begin position="434"/>
        <end position="784"/>
    </location>
</feature>
<evidence type="ECO:0000256" key="6">
    <source>
        <dbReference type="SAM" id="Phobius"/>
    </source>
</evidence>
<evidence type="ECO:0000313" key="8">
    <source>
        <dbReference type="EMBL" id="CEM52778.1"/>
    </source>
</evidence>
<dbReference type="InterPro" id="IPR044611">
    <property type="entry name" value="E3A/B/C-like"/>
</dbReference>
<keyword evidence="6" id="KW-0812">Transmembrane</keyword>
<feature type="transmembrane region" description="Helical" evidence="6">
    <location>
        <begin position="203"/>
        <end position="235"/>
    </location>
</feature>
<protein>
    <recommendedName>
        <fullName evidence="2">HECT-type E3 ubiquitin transferase</fullName>
        <ecNumber evidence="2">2.3.2.26</ecNumber>
    </recommendedName>
</protein>
<comment type="catalytic activity">
    <reaction evidence="1">
        <text>S-ubiquitinyl-[E2 ubiquitin-conjugating enzyme]-L-cysteine + [acceptor protein]-L-lysine = [E2 ubiquitin-conjugating enzyme]-L-cysteine + N(6)-ubiquitinyl-[acceptor protein]-L-lysine.</text>
        <dbReference type="EC" id="2.3.2.26"/>
    </reaction>
</comment>